<gene>
    <name evidence="2" type="ORF">NSCI0253_LOCUS39151</name>
</gene>
<evidence type="ECO:0008006" key="3">
    <source>
        <dbReference type="Google" id="ProtNLM"/>
    </source>
</evidence>
<proteinExistence type="predicted"/>
<name>A0A7S1ATL4_NOCSC</name>
<reference evidence="2" key="1">
    <citation type="submission" date="2021-01" db="EMBL/GenBank/DDBJ databases">
        <authorList>
            <person name="Corre E."/>
            <person name="Pelletier E."/>
            <person name="Niang G."/>
            <person name="Scheremetjew M."/>
            <person name="Finn R."/>
            <person name="Kale V."/>
            <person name="Holt S."/>
            <person name="Cochrane G."/>
            <person name="Meng A."/>
            <person name="Brown T."/>
            <person name="Cohen L."/>
        </authorList>
    </citation>
    <scope>NUCLEOTIDE SEQUENCE</scope>
</reference>
<dbReference type="AlphaFoldDB" id="A0A7S1ATL4"/>
<evidence type="ECO:0000256" key="1">
    <source>
        <dbReference type="SAM" id="MobiDB-lite"/>
    </source>
</evidence>
<organism evidence="2">
    <name type="scientific">Noctiluca scintillans</name>
    <name type="common">Sea sparkle</name>
    <name type="synonym">Red tide dinoflagellate</name>
    <dbReference type="NCBI Taxonomy" id="2966"/>
    <lineage>
        <taxon>Eukaryota</taxon>
        <taxon>Sar</taxon>
        <taxon>Alveolata</taxon>
        <taxon>Dinophyceae</taxon>
        <taxon>Noctilucales</taxon>
        <taxon>Noctilucaceae</taxon>
        <taxon>Noctiluca</taxon>
    </lineage>
</organism>
<sequence>MEANEASQEMDLTRSRSVRLTAADLEILRVDGERWMRRIERLSPDVVFEVVEIENGTGYEAKIDCATPGGAKAAELCLRAVLSASCDRAVDMRVLPDSAGLVEVLEVPESAAGTVHPATLADEWDVIAAYVAKKDSIKARPRADAAQVELGKIFGLAVGQQVEVRYDTDWYHGTAIGFTEGTVLVEWLGGGEAEIPVIDVKASKRGPPVKPPPTHGVLVIIGEARPRTGASFQVMAAVDRKVHGHFSERHAPQSSGSLFGFDVNIITLPPVDGGACSKNRSKIASASEALVEILGKRAFVAGEADERRKAQSILTELVPQAGPFGDASSIPEDLNDCCSKVRVPYTAVSAISGPDRAQLSQFELESGCLAFWLPIGTPAADRAASQGVRVGGCLMEIGAAVEAKYEGAWCGATLMGAKASGKVKIAWDFDGSEVLVLSDNVRSADAAQRKRQQSLKAPRILAIIGSERGRRLCALKVMAISEELCPGLWTSALKDAVSEAQDGLPEDEIICGISAEPFDGSNLELEWLQGSEGQHALTSAARAARCLIQLVGKSLFFGGFSDQIERGREYVRWACLSRRGGTPGPRAGGLSVTDADMRDDITTMLIQELQATWMRPDRLRSVEHETETIIFFDDGGGSALEQGSRRLLICGWSDPHRCTAKAKLEDIGSSASATTAKFAPEHSSGKRHLETSESTAEPDAKRSNTDQSNPREALKTIAWPTTINQWGQLQKKIWFGHPKLQNGWIRCWSRSQDREYYLRLKDMKTTFELNEVLFKE</sequence>
<feature type="region of interest" description="Disordered" evidence="1">
    <location>
        <begin position="669"/>
        <end position="714"/>
    </location>
</feature>
<accession>A0A7S1ATL4</accession>
<feature type="compositionally biased region" description="Basic and acidic residues" evidence="1">
    <location>
        <begin position="679"/>
        <end position="691"/>
    </location>
</feature>
<evidence type="ECO:0000313" key="2">
    <source>
        <dbReference type="EMBL" id="CAD8864796.1"/>
    </source>
</evidence>
<dbReference type="EMBL" id="HBFQ01055111">
    <property type="protein sequence ID" value="CAD8864796.1"/>
    <property type="molecule type" value="Transcribed_RNA"/>
</dbReference>
<protein>
    <recommendedName>
        <fullName evidence="3">Tudor domain-containing protein</fullName>
    </recommendedName>
</protein>